<reference evidence="1" key="1">
    <citation type="submission" date="2019-10" db="EMBL/GenBank/DDBJ databases">
        <authorList>
            <person name="Zhang R."/>
            <person name="Pan Y."/>
            <person name="Wang J."/>
            <person name="Ma R."/>
            <person name="Yu S."/>
        </authorList>
    </citation>
    <scope>NUCLEOTIDE SEQUENCE</scope>
    <source>
        <strain evidence="1">LA-IB0</strain>
        <tissue evidence="1">Leaf</tissue>
    </source>
</reference>
<sequence length="144" mass="15847">MEFMMNGKKVALRGRKPAVTKMIDHSKMKKLLHKPARIAMLHVDVITQVKGARGRDNNNPYDPGDTLKLCALEGENCSGNLAAITSASTDLLTKIKASWNDDPMINKIITDLKDNSNSHPRYELKGGILTRKGKLVVGNSVDVH</sequence>
<proteinExistence type="predicted"/>
<dbReference type="AlphaFoldDB" id="A0AAV6WGF0"/>
<comment type="caution">
    <text evidence="1">The sequence shown here is derived from an EMBL/GenBank/DDBJ whole genome shotgun (WGS) entry which is preliminary data.</text>
</comment>
<dbReference type="Proteomes" id="UP000826271">
    <property type="component" value="Unassembled WGS sequence"/>
</dbReference>
<name>A0AAV6WGF0_9LAMI</name>
<protein>
    <submittedName>
        <fullName evidence="1">Uncharacterized protein</fullName>
    </submittedName>
</protein>
<keyword evidence="2" id="KW-1185">Reference proteome</keyword>
<gene>
    <name evidence="1" type="ORF">BUALT_Bualt17G0038200</name>
</gene>
<evidence type="ECO:0000313" key="2">
    <source>
        <dbReference type="Proteomes" id="UP000826271"/>
    </source>
</evidence>
<dbReference type="EMBL" id="WHWC01000017">
    <property type="protein sequence ID" value="KAG8366075.1"/>
    <property type="molecule type" value="Genomic_DNA"/>
</dbReference>
<accession>A0AAV6WGF0</accession>
<organism evidence="1 2">
    <name type="scientific">Buddleja alternifolia</name>
    <dbReference type="NCBI Taxonomy" id="168488"/>
    <lineage>
        <taxon>Eukaryota</taxon>
        <taxon>Viridiplantae</taxon>
        <taxon>Streptophyta</taxon>
        <taxon>Embryophyta</taxon>
        <taxon>Tracheophyta</taxon>
        <taxon>Spermatophyta</taxon>
        <taxon>Magnoliopsida</taxon>
        <taxon>eudicotyledons</taxon>
        <taxon>Gunneridae</taxon>
        <taxon>Pentapetalae</taxon>
        <taxon>asterids</taxon>
        <taxon>lamiids</taxon>
        <taxon>Lamiales</taxon>
        <taxon>Scrophulariaceae</taxon>
        <taxon>Buddlejeae</taxon>
        <taxon>Buddleja</taxon>
    </lineage>
</organism>
<evidence type="ECO:0000313" key="1">
    <source>
        <dbReference type="EMBL" id="KAG8366075.1"/>
    </source>
</evidence>